<dbReference type="InterPro" id="IPR013240">
    <property type="entry name" value="DNA-dir_RNA_pol1_su_RPA34"/>
</dbReference>
<comment type="caution">
    <text evidence="12">The sequence shown here is derived from an EMBL/GenBank/DDBJ whole genome shotgun (WGS) entry which is preliminary data.</text>
</comment>
<dbReference type="Gene3D" id="6.20.250.70">
    <property type="match status" value="1"/>
</dbReference>
<comment type="subcellular location">
    <subcellularLocation>
        <location evidence="1">Nucleus</location>
        <location evidence="1">Nucleolus</location>
    </subcellularLocation>
</comment>
<evidence type="ECO:0000256" key="6">
    <source>
        <dbReference type="ARBA" id="ARBA00063634"/>
    </source>
</evidence>
<keyword evidence="3" id="KW-0007">Acetylation</keyword>
<accession>A0AA41MUK5</accession>
<keyword evidence="2" id="KW-0597">Phosphoprotein</keyword>
<evidence type="ECO:0000256" key="3">
    <source>
        <dbReference type="ARBA" id="ARBA00022990"/>
    </source>
</evidence>
<dbReference type="GO" id="GO:0003723">
    <property type="term" value="F:RNA binding"/>
    <property type="evidence" value="ECO:0007669"/>
    <property type="project" value="TreeGrafter"/>
</dbReference>
<protein>
    <recommendedName>
        <fullName evidence="7">DNA-directed RNA polymerase I subunit RPA34</fullName>
    </recommendedName>
    <alternativeName>
        <fullName evidence="9">A34.5</fullName>
    </alternativeName>
    <alternativeName>
        <fullName evidence="10">DNA-directed RNA polymerase I subunit G</fullName>
    </alternativeName>
    <alternativeName>
        <fullName evidence="8">RNA polymerase I-associated factor PAF49</fullName>
    </alternativeName>
</protein>
<feature type="region of interest" description="Disordered" evidence="11">
    <location>
        <begin position="156"/>
        <end position="189"/>
    </location>
</feature>
<reference evidence="12" key="1">
    <citation type="submission" date="2020-03" db="EMBL/GenBank/DDBJ databases">
        <title>Studies in the Genomics of Life Span.</title>
        <authorList>
            <person name="Glass D."/>
        </authorList>
    </citation>
    <scope>NUCLEOTIDE SEQUENCE</scope>
    <source>
        <strain evidence="12">SUZIE</strain>
        <tissue evidence="12">Muscle</tissue>
    </source>
</reference>
<evidence type="ECO:0000256" key="10">
    <source>
        <dbReference type="ARBA" id="ARBA00083122"/>
    </source>
</evidence>
<evidence type="ECO:0000256" key="7">
    <source>
        <dbReference type="ARBA" id="ARBA00073463"/>
    </source>
</evidence>
<proteinExistence type="inferred from homology"/>
<evidence type="ECO:0000256" key="2">
    <source>
        <dbReference type="ARBA" id="ARBA00022553"/>
    </source>
</evidence>
<feature type="compositionally biased region" description="Basic residues" evidence="11">
    <location>
        <begin position="419"/>
        <end position="429"/>
    </location>
</feature>
<dbReference type="PANTHER" id="PTHR15484">
    <property type="entry name" value="DNA-DIRECTED RNA POLYMERASE I SUBUNIT RPA34"/>
    <property type="match status" value="1"/>
</dbReference>
<evidence type="ECO:0000256" key="8">
    <source>
        <dbReference type="ARBA" id="ARBA00077335"/>
    </source>
</evidence>
<evidence type="ECO:0000313" key="12">
    <source>
        <dbReference type="EMBL" id="MBZ3878124.1"/>
    </source>
</evidence>
<dbReference type="Pfam" id="PF08208">
    <property type="entry name" value="RNA_polI_A34"/>
    <property type="match status" value="1"/>
</dbReference>
<feature type="region of interest" description="Disordered" evidence="11">
    <location>
        <begin position="381"/>
        <end position="514"/>
    </location>
</feature>
<evidence type="ECO:0000256" key="11">
    <source>
        <dbReference type="SAM" id="MobiDB-lite"/>
    </source>
</evidence>
<dbReference type="AlphaFoldDB" id="A0AA41MUK5"/>
<evidence type="ECO:0000256" key="1">
    <source>
        <dbReference type="ARBA" id="ARBA00004604"/>
    </source>
</evidence>
<feature type="compositionally biased region" description="Pro residues" evidence="11">
    <location>
        <begin position="131"/>
        <end position="142"/>
    </location>
</feature>
<name>A0AA41MUK5_SCICA</name>
<dbReference type="GO" id="GO:0009303">
    <property type="term" value="P:rRNA transcription"/>
    <property type="evidence" value="ECO:0007669"/>
    <property type="project" value="UniProtKB-ARBA"/>
</dbReference>
<dbReference type="FunFam" id="6.20.250.70:FF:000001">
    <property type="entry name" value="DNA-directed RNA polymerase I subunit RPA34"/>
    <property type="match status" value="1"/>
</dbReference>
<evidence type="ECO:0000256" key="4">
    <source>
        <dbReference type="ARBA" id="ARBA00023242"/>
    </source>
</evidence>
<feature type="region of interest" description="Disordered" evidence="11">
    <location>
        <begin position="237"/>
        <end position="354"/>
    </location>
</feature>
<feature type="compositionally biased region" description="Basic residues" evidence="11">
    <location>
        <begin position="329"/>
        <end position="338"/>
    </location>
</feature>
<evidence type="ECO:0000313" key="13">
    <source>
        <dbReference type="Proteomes" id="UP001166674"/>
    </source>
</evidence>
<dbReference type="EMBL" id="JAATJV010317600">
    <property type="protein sequence ID" value="MBZ3878124.1"/>
    <property type="molecule type" value="Genomic_DNA"/>
</dbReference>
<keyword evidence="13" id="KW-1185">Reference proteome</keyword>
<dbReference type="Proteomes" id="UP001166674">
    <property type="component" value="Unassembled WGS sequence"/>
</dbReference>
<keyword evidence="4" id="KW-0539">Nucleus</keyword>
<dbReference type="PANTHER" id="PTHR15484:SF8">
    <property type="entry name" value="DNA-DIRECTED RNA POLYMERASE I SUBUNIT RPA34"/>
    <property type="match status" value="1"/>
</dbReference>
<sequence length="514" mass="55309">MAATQPAGAARFSCPPNFTAIPPASEARFSLEELSGPDTELWLIQAPANFSPDCLNGRLVPLLGSQTVKGKLAGQRLRYQVLSSSGTLEGEATLLAPSVHAGGGLTCAPAPQGSLRIFEGPQESPSGTPLQPIPASPPPQIPPGLRPRFCAFGGRPPVTGPGSTLALKSPALGKRKKKRQMPEASATQEAVNGYGALEVDTTLGSLEVDVGKKKKKQPVEVMESVVTEPTAEMLEPLGALFPSTSKKKKKKPKGAEAVDPKVGMPGPEREMVEPELLVQAESPEESALSPGKRKKRRKGAEMELVEGSVVESQPQVKVELQEEAIPLPPRRKKKKKRQGAVAEPGADAAEPERRPLVLCADRTEPELPGDLGPWAEAALVSKKRKKKEKWQNVMLEPGTEVAEPELPGDTEPQEAPASTKKKKRERGHKRTEPGTEMTEPPQGTMELELPGEGEPEVSAAPRLTKKQQQWQEGEMPEGLPREEVPVPLLNLESGEVASRGREKKRKRKPQQDPV</sequence>
<keyword evidence="12" id="KW-0804">Transcription</keyword>
<organism evidence="12 13">
    <name type="scientific">Sciurus carolinensis</name>
    <name type="common">Eastern gray squirrel</name>
    <dbReference type="NCBI Taxonomy" id="30640"/>
    <lineage>
        <taxon>Eukaryota</taxon>
        <taxon>Metazoa</taxon>
        <taxon>Chordata</taxon>
        <taxon>Craniata</taxon>
        <taxon>Vertebrata</taxon>
        <taxon>Euteleostomi</taxon>
        <taxon>Mammalia</taxon>
        <taxon>Eutheria</taxon>
        <taxon>Euarchontoglires</taxon>
        <taxon>Glires</taxon>
        <taxon>Rodentia</taxon>
        <taxon>Sciuromorpha</taxon>
        <taxon>Sciuridae</taxon>
        <taxon>Sciurinae</taxon>
        <taxon>Sciurini</taxon>
        <taxon>Sciurus</taxon>
    </lineage>
</organism>
<dbReference type="GO" id="GO:0005736">
    <property type="term" value="C:RNA polymerase I complex"/>
    <property type="evidence" value="ECO:0007669"/>
    <property type="project" value="UniProtKB-ARBA"/>
</dbReference>
<evidence type="ECO:0000256" key="9">
    <source>
        <dbReference type="ARBA" id="ARBA00079154"/>
    </source>
</evidence>
<feature type="region of interest" description="Disordered" evidence="11">
    <location>
        <begin position="118"/>
        <end position="142"/>
    </location>
</feature>
<evidence type="ECO:0000256" key="5">
    <source>
        <dbReference type="ARBA" id="ARBA00061467"/>
    </source>
</evidence>
<gene>
    <name evidence="12" type="ORF">SUZIE_146370</name>
</gene>
<keyword evidence="12" id="KW-0240">DNA-directed RNA polymerase</keyword>
<comment type="similarity">
    <text evidence="5">Belongs to the eukaryotic RPA34 RNA polymerase subunit family.</text>
</comment>
<comment type="subunit">
    <text evidence="6">Component of the RNA polymerase I (Pol I) complex consisting of 13 subunits: a ten-subunit catalytic core composed of POLR1A/RPA1, POLR1B/RPA2, POLR1C/RPAC1, POLR1D/RPAC2, POLR1H/RPA12, POLR2E/RPABC1, POLR2F/RPABC2, POLR2H/RPABC3, POLR2K/RPABC4 and POLR2L/RPABC5; a mobile stalk subunit POLR1F/RPA43 protruding from the core and additional subunits homologous to general transcription factors POLR1E/RPA49 and POLR1G/RPA34. Forms a heterodimer with POLR1E/RPA49. Part of Pol I pre-initiation complex (PIC), in which Pol I core assembles with RRN3 and promoter-bound UTBF and SL1/TIF-IB complex. Interacts with TAF1A thereby associates with the SL1/TIF-IB complex. Interacts with UBTF. Interacts with POLR1E/PRAF1 through its N-terminal region.</text>
</comment>
<dbReference type="GO" id="GO:0006360">
    <property type="term" value="P:transcription by RNA polymerase I"/>
    <property type="evidence" value="ECO:0007669"/>
    <property type="project" value="InterPro"/>
</dbReference>
<feature type="compositionally biased region" description="Acidic residues" evidence="11">
    <location>
        <begin position="402"/>
        <end position="412"/>
    </location>
</feature>